<protein>
    <recommendedName>
        <fullName evidence="7">N-acetyl-gamma-glutamyl-phosphate reductase</fullName>
        <shortName evidence="7">AGPR</shortName>
        <ecNumber evidence="7">1.2.1.38</ecNumber>
    </recommendedName>
    <alternativeName>
        <fullName evidence="7">N-acetyl-glutamate semialdehyde dehydrogenase</fullName>
        <shortName evidence="7">NAGSA dehydrogenase</shortName>
    </alternativeName>
</protein>
<dbReference type="GO" id="GO:0006526">
    <property type="term" value="P:L-arginine biosynthetic process"/>
    <property type="evidence" value="ECO:0007669"/>
    <property type="project" value="UniProtKB-UniRule"/>
</dbReference>
<dbReference type="GO" id="GO:0051287">
    <property type="term" value="F:NAD binding"/>
    <property type="evidence" value="ECO:0007669"/>
    <property type="project" value="InterPro"/>
</dbReference>
<dbReference type="InterPro" id="IPR036291">
    <property type="entry name" value="NAD(P)-bd_dom_sf"/>
</dbReference>
<name>F6KSK7_CORGT</name>
<dbReference type="CDD" id="cd23934">
    <property type="entry name" value="AGPR_1_C"/>
    <property type="match status" value="1"/>
</dbReference>
<dbReference type="PANTHER" id="PTHR32338">
    <property type="entry name" value="N-ACETYL-GAMMA-GLUTAMYL-PHOSPHATE REDUCTASE, CHLOROPLASTIC-RELATED-RELATED"/>
    <property type="match status" value="1"/>
</dbReference>
<dbReference type="InterPro" id="IPR050085">
    <property type="entry name" value="AGPR"/>
</dbReference>
<dbReference type="SUPFAM" id="SSF55347">
    <property type="entry name" value="Glyceraldehyde-3-phosphate dehydrogenase-like, C-terminal domain"/>
    <property type="match status" value="1"/>
</dbReference>
<proteinExistence type="inferred from homology"/>
<dbReference type="FunFam" id="3.30.360.10:FF:000014">
    <property type="entry name" value="N-acetyl-gamma-glutamyl-phosphate reductase"/>
    <property type="match status" value="1"/>
</dbReference>
<comment type="subcellular location">
    <subcellularLocation>
        <location evidence="7">Cytoplasm</location>
    </subcellularLocation>
</comment>
<evidence type="ECO:0000256" key="3">
    <source>
        <dbReference type="ARBA" id="ARBA00022605"/>
    </source>
</evidence>
<dbReference type="AlphaFoldDB" id="F6KSK7"/>
<evidence type="ECO:0000256" key="5">
    <source>
        <dbReference type="ARBA" id="ARBA00023002"/>
    </source>
</evidence>
<comment type="pathway">
    <text evidence="1 7">Amino-acid biosynthesis; L-arginine biosynthesis; N(2)-acetyl-L-ornithine from L-glutamate: step 3/4.</text>
</comment>
<keyword evidence="4 7" id="KW-0521">NADP</keyword>
<evidence type="ECO:0000256" key="1">
    <source>
        <dbReference type="ARBA" id="ARBA00004862"/>
    </source>
</evidence>
<evidence type="ECO:0000256" key="4">
    <source>
        <dbReference type="ARBA" id="ARBA00022857"/>
    </source>
</evidence>
<dbReference type="HAMAP" id="MF_00150">
    <property type="entry name" value="ArgC_type1"/>
    <property type="match status" value="1"/>
</dbReference>
<comment type="catalytic activity">
    <reaction evidence="6 7">
        <text>N-acetyl-L-glutamate 5-semialdehyde + phosphate + NADP(+) = N-acetyl-L-glutamyl 5-phosphate + NADPH + H(+)</text>
        <dbReference type="Rhea" id="RHEA:21588"/>
        <dbReference type="ChEBI" id="CHEBI:15378"/>
        <dbReference type="ChEBI" id="CHEBI:29123"/>
        <dbReference type="ChEBI" id="CHEBI:43474"/>
        <dbReference type="ChEBI" id="CHEBI:57783"/>
        <dbReference type="ChEBI" id="CHEBI:57936"/>
        <dbReference type="ChEBI" id="CHEBI:58349"/>
        <dbReference type="EC" id="1.2.1.38"/>
    </reaction>
</comment>
<dbReference type="InterPro" id="IPR000706">
    <property type="entry name" value="AGPR_type-1"/>
</dbReference>
<dbReference type="GO" id="GO:0005737">
    <property type="term" value="C:cytoplasm"/>
    <property type="evidence" value="ECO:0007669"/>
    <property type="project" value="UniProtKB-SubCell"/>
</dbReference>
<keyword evidence="5 7" id="KW-0560">Oxidoreductase</keyword>
<dbReference type="NCBIfam" id="TIGR01850">
    <property type="entry name" value="argC"/>
    <property type="match status" value="1"/>
</dbReference>
<dbReference type="InterPro" id="IPR000534">
    <property type="entry name" value="Semialdehyde_DH_NAD-bd"/>
</dbReference>
<dbReference type="Gene3D" id="3.30.360.10">
    <property type="entry name" value="Dihydrodipicolinate Reductase, domain 2"/>
    <property type="match status" value="1"/>
</dbReference>
<comment type="similarity">
    <text evidence="7">Belongs to the NAGSA dehydrogenase family. Type 1 subfamily.</text>
</comment>
<dbReference type="EC" id="1.2.1.38" evidence="7"/>
<sequence>MIMHNMYGVTMTIKVAIAGASGYAGGEILRLLLGHPAYASGELEIGALTAASTAGSTLGELMPHIPQLADRVIQDTTAETLAGHDVVFLGLPHGFSAEIALQLGPDVTVIDCAADFRLQNAANWEKFYGSEHQETWPYGIPEMPGHREALRGAKRVAVPGCFPTGATLALLPAVQAGLIEPDVSVVSITGVSGAGKKASVALLGSETMGSLKAYNTSGKHRHTPEIAQNLGEVSDKPVKVSFTPVLAPLPRGILTTATAPLKEGVTAEQARAVYEEFYAQETFVHVLPEGAQPQTQAVLGSNMCHVQVEIDEEAGKVLVTSAIDNLTKGTAGAAVQCMNLSVGFDEAAGLPQVGVAP</sequence>
<evidence type="ECO:0000256" key="8">
    <source>
        <dbReference type="PROSITE-ProRule" id="PRU10010"/>
    </source>
</evidence>
<keyword evidence="7" id="KW-0963">Cytoplasm</keyword>
<feature type="domain" description="Semialdehyde dehydrogenase NAD-binding" evidence="9">
    <location>
        <begin position="14"/>
        <end position="151"/>
    </location>
</feature>
<dbReference type="UniPathway" id="UPA00068">
    <property type="reaction ID" value="UER00108"/>
</dbReference>
<dbReference type="SUPFAM" id="SSF51735">
    <property type="entry name" value="NAD(P)-binding Rossmann-fold domains"/>
    <property type="match status" value="1"/>
</dbReference>
<keyword evidence="2 7" id="KW-0055">Arginine biosynthesis</keyword>
<evidence type="ECO:0000256" key="6">
    <source>
        <dbReference type="ARBA" id="ARBA00050557"/>
    </source>
</evidence>
<reference evidence="10" key="1">
    <citation type="journal article" date="2012" name="J. Ind. Microbiol. Biotechnol.">
        <title>Heterologous and homologous expression of the arginine biosynthetic argC~H cluster from Corynebacterium crenatum for improvement of (L) -arginine production.</title>
        <authorList>
            <person name="Xu M."/>
            <person name="Rao Z."/>
            <person name="Yang J."/>
            <person name="Xia H."/>
            <person name="Dou W."/>
            <person name="Jin J."/>
            <person name="Xu Z."/>
        </authorList>
    </citation>
    <scope>NUCLEOTIDE SEQUENCE</scope>
    <source>
        <strain evidence="10">SYPA 5-1</strain>
    </source>
</reference>
<comment type="function">
    <text evidence="7">Catalyzes the NADPH-dependent reduction of N-acetyl-5-glutamyl phosphate to yield N-acetyl-L-glutamate 5-semialdehyde.</text>
</comment>
<evidence type="ECO:0000259" key="9">
    <source>
        <dbReference type="SMART" id="SM00859"/>
    </source>
</evidence>
<dbReference type="EMBL" id="HQ602711">
    <property type="protein sequence ID" value="AEF01030.1"/>
    <property type="molecule type" value="Genomic_DNA"/>
</dbReference>
<organism evidence="10">
    <name type="scientific">Corynebacterium glutamicum</name>
    <name type="common">Brevibacterium saccharolyticum</name>
    <dbReference type="NCBI Taxonomy" id="1718"/>
    <lineage>
        <taxon>Bacteria</taxon>
        <taxon>Bacillati</taxon>
        <taxon>Actinomycetota</taxon>
        <taxon>Actinomycetes</taxon>
        <taxon>Mycobacteriales</taxon>
        <taxon>Corynebacteriaceae</taxon>
        <taxon>Corynebacterium</taxon>
    </lineage>
</organism>
<dbReference type="Pfam" id="PF22698">
    <property type="entry name" value="Semialdhyde_dhC_1"/>
    <property type="match status" value="1"/>
</dbReference>
<evidence type="ECO:0000256" key="7">
    <source>
        <dbReference type="HAMAP-Rule" id="MF_00150"/>
    </source>
</evidence>
<dbReference type="GO" id="GO:0003942">
    <property type="term" value="F:N-acetyl-gamma-glutamyl-phosphate reductase activity"/>
    <property type="evidence" value="ECO:0007669"/>
    <property type="project" value="UniProtKB-UniRule"/>
</dbReference>
<dbReference type="Gene3D" id="3.40.50.720">
    <property type="entry name" value="NAD(P)-binding Rossmann-like Domain"/>
    <property type="match status" value="1"/>
</dbReference>
<feature type="active site" evidence="7 8">
    <location>
        <position position="161"/>
    </location>
</feature>
<dbReference type="SMART" id="SM00859">
    <property type="entry name" value="Semialdhyde_dh"/>
    <property type="match status" value="1"/>
</dbReference>
<keyword evidence="3 7" id="KW-0028">Amino-acid biosynthesis</keyword>
<dbReference type="PANTHER" id="PTHR32338:SF10">
    <property type="entry name" value="N-ACETYL-GAMMA-GLUTAMYL-PHOSPHATE REDUCTASE, CHLOROPLASTIC-RELATED"/>
    <property type="match status" value="1"/>
</dbReference>
<dbReference type="PROSITE" id="PS01224">
    <property type="entry name" value="ARGC"/>
    <property type="match status" value="1"/>
</dbReference>
<accession>F6KSK7</accession>
<evidence type="ECO:0000256" key="2">
    <source>
        <dbReference type="ARBA" id="ARBA00022571"/>
    </source>
</evidence>
<dbReference type="CDD" id="cd24148">
    <property type="entry name" value="AGPR_1_actinobacAGPR_like"/>
    <property type="match status" value="1"/>
</dbReference>
<dbReference type="InterPro" id="IPR023013">
    <property type="entry name" value="AGPR_AS"/>
</dbReference>
<gene>
    <name evidence="7 10" type="primary">argC</name>
</gene>
<dbReference type="InterPro" id="IPR058924">
    <property type="entry name" value="AGPR_dimerisation_dom"/>
</dbReference>
<dbReference type="Pfam" id="PF01118">
    <property type="entry name" value="Semialdhyde_dh"/>
    <property type="match status" value="1"/>
</dbReference>
<evidence type="ECO:0000313" key="10">
    <source>
        <dbReference type="EMBL" id="AEF01030.1"/>
    </source>
</evidence>
<dbReference type="GO" id="GO:0070401">
    <property type="term" value="F:NADP+ binding"/>
    <property type="evidence" value="ECO:0007669"/>
    <property type="project" value="InterPro"/>
</dbReference>